<keyword evidence="1" id="KW-0812">Transmembrane</keyword>
<feature type="transmembrane region" description="Helical" evidence="1">
    <location>
        <begin position="18"/>
        <end position="36"/>
    </location>
</feature>
<dbReference type="Proteomes" id="UP000031532">
    <property type="component" value="Unassembled WGS sequence"/>
</dbReference>
<feature type="transmembrane region" description="Helical" evidence="1">
    <location>
        <begin position="87"/>
        <end position="106"/>
    </location>
</feature>
<accession>A0A9X5I6B2</accession>
<proteinExistence type="predicted"/>
<reference evidence="2 3" key="1">
    <citation type="journal article" date="2015" name="Genome Announc.">
        <title>Draft Genome Sequence of the Terrestrial Cyanobacterium Scytonema millei VB511283, Isolated from Eastern India.</title>
        <authorList>
            <person name="Sen D."/>
            <person name="Chandrababunaidu M.M."/>
            <person name="Singh D."/>
            <person name="Sanghi N."/>
            <person name="Ghorai A."/>
            <person name="Mishra G.P."/>
            <person name="Madduluri M."/>
            <person name="Adhikary S.P."/>
            <person name="Tripathy S."/>
        </authorList>
    </citation>
    <scope>NUCLEOTIDE SEQUENCE [LARGE SCALE GENOMIC DNA]</scope>
    <source>
        <strain evidence="2 3">VB511283</strain>
    </source>
</reference>
<keyword evidence="1" id="KW-0472">Membrane</keyword>
<comment type="caution">
    <text evidence="2">The sequence shown here is derived from an EMBL/GenBank/DDBJ whole genome shotgun (WGS) entry which is preliminary data.</text>
</comment>
<sequence>MFRILFAVAEPSTSNSNIVWLSALFAVTLALVHLFSGQLRFLDRTPRSIWLSVSGGVSVAYVFVHILPELSQAQETIKGTVGKALLFLEHHVYLLALLGLAVFYGLERAAKLSRQRNHKVGKGDVTSEGIFWVHIASFAFYNALIGYLLLHREEPEIQSLLFFFIAMALHFVVNDNGLREHHKRAYKKIGRWILAAAVIFGWALGLGTQLSKAAIALLFAFLAGGVVLNVLKEELPEERQSRFWAFVLGAGLYAALLVAL</sequence>
<evidence type="ECO:0008006" key="4">
    <source>
        <dbReference type="Google" id="ProtNLM"/>
    </source>
</evidence>
<feature type="transmembrane region" description="Helical" evidence="1">
    <location>
        <begin position="213"/>
        <end position="231"/>
    </location>
</feature>
<gene>
    <name evidence="2" type="ORF">QH73_0022690</name>
</gene>
<feature type="transmembrane region" description="Helical" evidence="1">
    <location>
        <begin position="48"/>
        <end position="67"/>
    </location>
</feature>
<feature type="transmembrane region" description="Helical" evidence="1">
    <location>
        <begin position="189"/>
        <end position="207"/>
    </location>
</feature>
<dbReference type="EMBL" id="JTJC03000008">
    <property type="protein sequence ID" value="NHC37408.1"/>
    <property type="molecule type" value="Genomic_DNA"/>
</dbReference>
<dbReference type="AlphaFoldDB" id="A0A9X5I6B2"/>
<name>A0A9X5I6B2_9CYAN</name>
<evidence type="ECO:0000256" key="1">
    <source>
        <dbReference type="SAM" id="Phobius"/>
    </source>
</evidence>
<keyword evidence="3" id="KW-1185">Reference proteome</keyword>
<feature type="transmembrane region" description="Helical" evidence="1">
    <location>
        <begin position="129"/>
        <end position="151"/>
    </location>
</feature>
<organism evidence="2 3">
    <name type="scientific">Scytonema millei VB511283</name>
    <dbReference type="NCBI Taxonomy" id="1245923"/>
    <lineage>
        <taxon>Bacteria</taxon>
        <taxon>Bacillati</taxon>
        <taxon>Cyanobacteriota</taxon>
        <taxon>Cyanophyceae</taxon>
        <taxon>Nostocales</taxon>
        <taxon>Scytonemataceae</taxon>
        <taxon>Scytonema</taxon>
    </lineage>
</organism>
<protein>
    <recommendedName>
        <fullName evidence="4">ZIP Zinc transporter</fullName>
    </recommendedName>
</protein>
<dbReference type="OrthoDB" id="21325at2"/>
<dbReference type="RefSeq" id="WP_052289883.1">
    <property type="nucleotide sequence ID" value="NZ_JTJC03000008.1"/>
</dbReference>
<evidence type="ECO:0000313" key="3">
    <source>
        <dbReference type="Proteomes" id="UP000031532"/>
    </source>
</evidence>
<feature type="transmembrane region" description="Helical" evidence="1">
    <location>
        <begin position="243"/>
        <end position="259"/>
    </location>
</feature>
<feature type="transmembrane region" description="Helical" evidence="1">
    <location>
        <begin position="157"/>
        <end position="177"/>
    </location>
</feature>
<evidence type="ECO:0000313" key="2">
    <source>
        <dbReference type="EMBL" id="NHC37408.1"/>
    </source>
</evidence>
<keyword evidence="1" id="KW-1133">Transmembrane helix</keyword>